<dbReference type="InParanoid" id="A0A1Z5SLH7"/>
<gene>
    <name evidence="2" type="ORF">BTJ68_15290</name>
</gene>
<evidence type="ECO:0008006" key="4">
    <source>
        <dbReference type="Google" id="ProtNLM"/>
    </source>
</evidence>
<keyword evidence="3" id="KW-1185">Reference proteome</keyword>
<evidence type="ECO:0000313" key="2">
    <source>
        <dbReference type="EMBL" id="OTA19085.1"/>
    </source>
</evidence>
<dbReference type="EMBL" id="MUNK01000471">
    <property type="protein sequence ID" value="OTA19085.1"/>
    <property type="molecule type" value="Genomic_DNA"/>
</dbReference>
<evidence type="ECO:0000256" key="1">
    <source>
        <dbReference type="SAM" id="Phobius"/>
    </source>
</evidence>
<feature type="transmembrane region" description="Helical" evidence="1">
    <location>
        <begin position="288"/>
        <end position="308"/>
    </location>
</feature>
<feature type="transmembrane region" description="Helical" evidence="1">
    <location>
        <begin position="47"/>
        <end position="65"/>
    </location>
</feature>
<keyword evidence="1" id="KW-0812">Transmembrane</keyword>
<dbReference type="Proteomes" id="UP000194280">
    <property type="component" value="Unassembled WGS sequence"/>
</dbReference>
<comment type="caution">
    <text evidence="2">The sequence shown here is derived from an EMBL/GenBank/DDBJ whole genome shotgun (WGS) entry which is preliminary data.</text>
</comment>
<evidence type="ECO:0000313" key="3">
    <source>
        <dbReference type="Proteomes" id="UP000194280"/>
    </source>
</evidence>
<feature type="transmembrane region" description="Helical" evidence="1">
    <location>
        <begin position="415"/>
        <end position="433"/>
    </location>
</feature>
<keyword evidence="1" id="KW-0472">Membrane</keyword>
<dbReference type="VEuPathDB" id="FungiDB:BTJ68_15290"/>
<protein>
    <recommendedName>
        <fullName evidence="4">Acyltransferase 3 domain-containing protein</fullName>
    </recommendedName>
</protein>
<sequence>MSTEPPPPAYEQSEKPTSKWTSKLLPAGVANNMPKTTPSQHDGTQDYLIGVRGCLAIMSFLWVFLQTFAPAAVAHSANDTGPAWQIGLRKSLSILFWNDSLIYNSIIFLSARMICLPFLLDPTKTTLASSVLRRGLRLWFPTAVALIVVWIAFSLHLGNQYLYDFSSLTNNVSMSADLYILPTHLTNFNAIFDIFWVTHEFSYQAGNWAFPTQTLWIVSALFQQSYTVYAAMVIIPFTRKSWRLIGAAFFIITAWWVYSWAWFSITGLLFADLVVDMDFKAKCQRHKLLAYGGAAVLMAAGYIMQWIWVAARPDLYTAEIDYHTGLYSTGGVYTWNDTTAPMLRADCYLIIVGFHLLLETSGILRKIFSNPAFVFLGNRSFSYYLLQSIIVYTLGIKTATNMIGDNLDEYTKASGVAFIACLLVTAAAGEVFYQTIDRGSKSFAHLVWAWIRE</sequence>
<feature type="transmembrane region" description="Helical" evidence="1">
    <location>
        <begin position="380"/>
        <end position="403"/>
    </location>
</feature>
<keyword evidence="1" id="KW-1133">Transmembrane helix</keyword>
<name>A0A1Z5SLH7_HORWE</name>
<feature type="transmembrane region" description="Helical" evidence="1">
    <location>
        <begin position="139"/>
        <end position="158"/>
    </location>
</feature>
<feature type="transmembrane region" description="Helical" evidence="1">
    <location>
        <begin position="178"/>
        <end position="196"/>
    </location>
</feature>
<feature type="transmembrane region" description="Helical" evidence="1">
    <location>
        <begin position="216"/>
        <end position="238"/>
    </location>
</feature>
<reference evidence="2 3" key="1">
    <citation type="submission" date="2017-01" db="EMBL/GenBank/DDBJ databases">
        <title>The recent genome duplication of the halophilic yeast Hortaea werneckii: insights from long-read sequencing.</title>
        <authorList>
            <person name="Sinha S."/>
            <person name="Flibotte S."/>
            <person name="Neira M."/>
            <person name="Lenassi M."/>
            <person name="Gostincar C."/>
            <person name="Stajich J.E."/>
            <person name="Nislow C.E."/>
        </authorList>
    </citation>
    <scope>NUCLEOTIDE SEQUENCE [LARGE SCALE GENOMIC DNA]</scope>
    <source>
        <strain evidence="2 3">EXF-2000</strain>
    </source>
</reference>
<accession>A0A1Z5SLH7</accession>
<proteinExistence type="predicted"/>
<organism evidence="2 3">
    <name type="scientific">Hortaea werneckii EXF-2000</name>
    <dbReference type="NCBI Taxonomy" id="1157616"/>
    <lineage>
        <taxon>Eukaryota</taxon>
        <taxon>Fungi</taxon>
        <taxon>Dikarya</taxon>
        <taxon>Ascomycota</taxon>
        <taxon>Pezizomycotina</taxon>
        <taxon>Dothideomycetes</taxon>
        <taxon>Dothideomycetidae</taxon>
        <taxon>Mycosphaerellales</taxon>
        <taxon>Teratosphaeriaceae</taxon>
        <taxon>Hortaea</taxon>
    </lineage>
</organism>
<feature type="transmembrane region" description="Helical" evidence="1">
    <location>
        <begin position="244"/>
        <end position="276"/>
    </location>
</feature>
<feature type="transmembrane region" description="Helical" evidence="1">
    <location>
        <begin position="101"/>
        <end position="119"/>
    </location>
</feature>
<dbReference type="OrthoDB" id="3363151at2759"/>
<dbReference type="AlphaFoldDB" id="A0A1Z5SLH7"/>
<dbReference type="STRING" id="1157616.A0A1Z5SLH7"/>